<name>A0A9P4IUC9_9PEZI</name>
<proteinExistence type="predicted"/>
<comment type="caution">
    <text evidence="1">The sequence shown here is derived from an EMBL/GenBank/DDBJ whole genome shotgun (WGS) entry which is preliminary data.</text>
</comment>
<dbReference type="EMBL" id="ML996090">
    <property type="protein sequence ID" value="KAF2150142.1"/>
    <property type="molecule type" value="Genomic_DNA"/>
</dbReference>
<protein>
    <submittedName>
        <fullName evidence="1">Uncharacterized protein</fullName>
    </submittedName>
</protein>
<reference evidence="1" key="1">
    <citation type="journal article" date="2020" name="Stud. Mycol.">
        <title>101 Dothideomycetes genomes: a test case for predicting lifestyles and emergence of pathogens.</title>
        <authorList>
            <person name="Haridas S."/>
            <person name="Albert R."/>
            <person name="Binder M."/>
            <person name="Bloem J."/>
            <person name="Labutti K."/>
            <person name="Salamov A."/>
            <person name="Andreopoulos B."/>
            <person name="Baker S."/>
            <person name="Barry K."/>
            <person name="Bills G."/>
            <person name="Bluhm B."/>
            <person name="Cannon C."/>
            <person name="Castanera R."/>
            <person name="Culley D."/>
            <person name="Daum C."/>
            <person name="Ezra D."/>
            <person name="Gonzalez J."/>
            <person name="Henrissat B."/>
            <person name="Kuo A."/>
            <person name="Liang C."/>
            <person name="Lipzen A."/>
            <person name="Lutzoni F."/>
            <person name="Magnuson J."/>
            <person name="Mondo S."/>
            <person name="Nolan M."/>
            <person name="Ohm R."/>
            <person name="Pangilinan J."/>
            <person name="Park H.-J."/>
            <person name="Ramirez L."/>
            <person name="Alfaro M."/>
            <person name="Sun H."/>
            <person name="Tritt A."/>
            <person name="Yoshinaga Y."/>
            <person name="Zwiers L.-H."/>
            <person name="Turgeon B."/>
            <person name="Goodwin S."/>
            <person name="Spatafora J."/>
            <person name="Crous P."/>
            <person name="Grigoriev I."/>
        </authorList>
    </citation>
    <scope>NUCLEOTIDE SEQUENCE</scope>
    <source>
        <strain evidence="1">CBS 260.36</strain>
    </source>
</reference>
<sequence>MSDGPETALSPLELSCQQYSDALLPKVTFQTWARPWPSIRKLLEQEKGDETVTGDMVETTARYLLIAEFRRLGIQCYRICGGTKAMRVEKLKHFYHQLENQSQKVTYYVYDKTVTVLAFSRQLSEYPPRQMMELAHAILIDEAQRIEISSPFMEEMMSFETSSGQLTITVSPKAFWSDIHRSNPFPTGVHDSLLWVLESHHMPDTTIYWPGDGLLLLYRIHPSLEFGGVRNLTLSGMPRFLKEQSVACRGQSDVLDTIERSCVERLFLEYTVVCKGCVNNIRKRLGYLDVVCKDVRVEACGDLHDESFAMREFADYLTPV</sequence>
<organism evidence="1 2">
    <name type="scientific">Myriangium duriaei CBS 260.36</name>
    <dbReference type="NCBI Taxonomy" id="1168546"/>
    <lineage>
        <taxon>Eukaryota</taxon>
        <taxon>Fungi</taxon>
        <taxon>Dikarya</taxon>
        <taxon>Ascomycota</taxon>
        <taxon>Pezizomycotina</taxon>
        <taxon>Dothideomycetes</taxon>
        <taxon>Dothideomycetidae</taxon>
        <taxon>Myriangiales</taxon>
        <taxon>Myriangiaceae</taxon>
        <taxon>Myriangium</taxon>
    </lineage>
</organism>
<dbReference type="AlphaFoldDB" id="A0A9P4IUC9"/>
<evidence type="ECO:0000313" key="2">
    <source>
        <dbReference type="Proteomes" id="UP000799439"/>
    </source>
</evidence>
<evidence type="ECO:0000313" key="1">
    <source>
        <dbReference type="EMBL" id="KAF2150142.1"/>
    </source>
</evidence>
<gene>
    <name evidence="1" type="ORF">K461DRAFT_296520</name>
</gene>
<accession>A0A9P4IUC9</accession>
<keyword evidence="2" id="KW-1185">Reference proteome</keyword>
<dbReference type="Proteomes" id="UP000799439">
    <property type="component" value="Unassembled WGS sequence"/>
</dbReference>